<protein>
    <submittedName>
        <fullName evidence="3">Uncharacterized protein</fullName>
    </submittedName>
</protein>
<gene>
    <name evidence="3" type="ORF">MHY01S_20700</name>
</gene>
<name>A0A511R2S7_9DEIN</name>
<reference evidence="3 4" key="1">
    <citation type="submission" date="2019-07" db="EMBL/GenBank/DDBJ databases">
        <title>Whole genome shotgun sequence of Meiothermus hypogaeus NBRC 106114.</title>
        <authorList>
            <person name="Hosoyama A."/>
            <person name="Uohara A."/>
            <person name="Ohji S."/>
            <person name="Ichikawa N."/>
        </authorList>
    </citation>
    <scope>NUCLEOTIDE SEQUENCE [LARGE SCALE GENOMIC DNA]</scope>
    <source>
        <strain evidence="3 4">NBRC 106114</strain>
    </source>
</reference>
<evidence type="ECO:0000256" key="2">
    <source>
        <dbReference type="SAM" id="MobiDB-lite"/>
    </source>
</evidence>
<organism evidence="3 4">
    <name type="scientific">Meiothermus hypogaeus NBRC 106114</name>
    <dbReference type="NCBI Taxonomy" id="1227553"/>
    <lineage>
        <taxon>Bacteria</taxon>
        <taxon>Thermotogati</taxon>
        <taxon>Deinococcota</taxon>
        <taxon>Deinococci</taxon>
        <taxon>Thermales</taxon>
        <taxon>Thermaceae</taxon>
        <taxon>Meiothermus</taxon>
    </lineage>
</organism>
<dbReference type="AlphaFoldDB" id="A0A511R2S7"/>
<dbReference type="OrthoDB" id="26950at2"/>
<sequence length="216" mass="23368">MSNAALVLGVAGVAVVGVGLVLANQKAEAEKKVDSLAPGSDATAPNIPTHTNAPTEEQKNATLLQLLTSYRSDLARLESEQLTVQIEMQQIESAGARACEGYAVDPEFTYRCNGFPVCGINEWWELTGQKVNQTILGQCKAAVTGVGSLADRTVEMRGDHNKQRWEQLMGIIRQGQAQAQDAAAKYQKAKARLREISQQIADIQKKISDLNAKGVY</sequence>
<dbReference type="RefSeq" id="WP_119341500.1">
    <property type="nucleotide sequence ID" value="NZ_BJXL01000066.1"/>
</dbReference>
<dbReference type="EMBL" id="BJXL01000066">
    <property type="protein sequence ID" value="GEM83904.1"/>
    <property type="molecule type" value="Genomic_DNA"/>
</dbReference>
<feature type="region of interest" description="Disordered" evidence="2">
    <location>
        <begin position="32"/>
        <end position="56"/>
    </location>
</feature>
<comment type="caution">
    <text evidence="3">The sequence shown here is derived from an EMBL/GenBank/DDBJ whole genome shotgun (WGS) entry which is preliminary data.</text>
</comment>
<proteinExistence type="predicted"/>
<dbReference type="Proteomes" id="UP000321197">
    <property type="component" value="Unassembled WGS sequence"/>
</dbReference>
<evidence type="ECO:0000313" key="3">
    <source>
        <dbReference type="EMBL" id="GEM83904.1"/>
    </source>
</evidence>
<evidence type="ECO:0000313" key="4">
    <source>
        <dbReference type="Proteomes" id="UP000321197"/>
    </source>
</evidence>
<feature type="compositionally biased region" description="Polar residues" evidence="2">
    <location>
        <begin position="46"/>
        <end position="56"/>
    </location>
</feature>
<feature type="coiled-coil region" evidence="1">
    <location>
        <begin position="172"/>
        <end position="213"/>
    </location>
</feature>
<accession>A0A511R2S7</accession>
<feature type="coiled-coil region" evidence="1">
    <location>
        <begin position="60"/>
        <end position="94"/>
    </location>
</feature>
<evidence type="ECO:0000256" key="1">
    <source>
        <dbReference type="SAM" id="Coils"/>
    </source>
</evidence>
<keyword evidence="1" id="KW-0175">Coiled coil</keyword>